<dbReference type="PRINTS" id="PR00171">
    <property type="entry name" value="SUGRTRNSPORT"/>
</dbReference>
<dbReference type="AlphaFoldDB" id="A0A060TGE3"/>
<dbReference type="GO" id="GO:0005351">
    <property type="term" value="F:carbohydrate:proton symporter activity"/>
    <property type="evidence" value="ECO:0007669"/>
    <property type="project" value="TreeGrafter"/>
</dbReference>
<organism evidence="10">
    <name type="scientific">Blastobotrys adeninivorans</name>
    <name type="common">Yeast</name>
    <name type="synonym">Arxula adeninivorans</name>
    <dbReference type="NCBI Taxonomy" id="409370"/>
    <lineage>
        <taxon>Eukaryota</taxon>
        <taxon>Fungi</taxon>
        <taxon>Dikarya</taxon>
        <taxon>Ascomycota</taxon>
        <taxon>Saccharomycotina</taxon>
        <taxon>Dipodascomycetes</taxon>
        <taxon>Dipodascales</taxon>
        <taxon>Trichomonascaceae</taxon>
        <taxon>Blastobotrys</taxon>
    </lineage>
</organism>
<dbReference type="PhylomeDB" id="A0A060TGE3"/>
<keyword evidence="6 8" id="KW-0472">Membrane</keyword>
<feature type="transmembrane region" description="Helical" evidence="8">
    <location>
        <begin position="21"/>
        <end position="44"/>
    </location>
</feature>
<dbReference type="InterPro" id="IPR050360">
    <property type="entry name" value="MFS_Sugar_Transporters"/>
</dbReference>
<feature type="transmembrane region" description="Helical" evidence="8">
    <location>
        <begin position="192"/>
        <end position="213"/>
    </location>
</feature>
<dbReference type="InterPro" id="IPR003663">
    <property type="entry name" value="Sugar/inositol_transpt"/>
</dbReference>
<evidence type="ECO:0000256" key="1">
    <source>
        <dbReference type="ARBA" id="ARBA00004141"/>
    </source>
</evidence>
<evidence type="ECO:0000256" key="8">
    <source>
        <dbReference type="SAM" id="Phobius"/>
    </source>
</evidence>
<keyword evidence="4 8" id="KW-0812">Transmembrane</keyword>
<dbReference type="NCBIfam" id="TIGR00879">
    <property type="entry name" value="SP"/>
    <property type="match status" value="1"/>
</dbReference>
<evidence type="ECO:0000256" key="3">
    <source>
        <dbReference type="ARBA" id="ARBA00022448"/>
    </source>
</evidence>
<feature type="transmembrane region" description="Helical" evidence="8">
    <location>
        <begin position="446"/>
        <end position="465"/>
    </location>
</feature>
<accession>A0A060TGE3</accession>
<comment type="similarity">
    <text evidence="2 7">Belongs to the major facilitator superfamily. Sugar transporter (TC 2.A.1.1) family.</text>
</comment>
<evidence type="ECO:0000256" key="2">
    <source>
        <dbReference type="ARBA" id="ARBA00010992"/>
    </source>
</evidence>
<feature type="domain" description="Major facilitator superfamily (MFS) profile" evidence="9">
    <location>
        <begin position="33"/>
        <end position="468"/>
    </location>
</feature>
<dbReference type="GO" id="GO:0016020">
    <property type="term" value="C:membrane"/>
    <property type="evidence" value="ECO:0007669"/>
    <property type="project" value="UniProtKB-SubCell"/>
</dbReference>
<dbReference type="EMBL" id="HG937694">
    <property type="protein sequence ID" value="CDP38211.1"/>
    <property type="molecule type" value="Genomic_DNA"/>
</dbReference>
<protein>
    <submittedName>
        <fullName evidence="10">ARAD1D29634p</fullName>
    </submittedName>
</protein>
<dbReference type="InterPro" id="IPR005828">
    <property type="entry name" value="MFS_sugar_transport-like"/>
</dbReference>
<evidence type="ECO:0000259" key="9">
    <source>
        <dbReference type="PROSITE" id="PS50850"/>
    </source>
</evidence>
<feature type="transmembrane region" description="Helical" evidence="8">
    <location>
        <begin position="71"/>
        <end position="93"/>
    </location>
</feature>
<reference evidence="10" key="1">
    <citation type="submission" date="2014-02" db="EMBL/GenBank/DDBJ databases">
        <authorList>
            <person name="Genoscope - CEA"/>
        </authorList>
    </citation>
    <scope>NUCLEOTIDE SEQUENCE</scope>
    <source>
        <strain evidence="10">LS3</strain>
    </source>
</reference>
<feature type="transmembrane region" description="Helical" evidence="8">
    <location>
        <begin position="378"/>
        <end position="401"/>
    </location>
</feature>
<name>A0A060TGE3_BLAAD</name>
<dbReference type="Gene3D" id="1.20.1250.20">
    <property type="entry name" value="MFS general substrate transporter like domains"/>
    <property type="match status" value="1"/>
</dbReference>
<feature type="transmembrane region" description="Helical" evidence="8">
    <location>
        <begin position="283"/>
        <end position="301"/>
    </location>
</feature>
<feature type="transmembrane region" description="Helical" evidence="8">
    <location>
        <begin position="413"/>
        <end position="434"/>
    </location>
</feature>
<evidence type="ECO:0000256" key="5">
    <source>
        <dbReference type="ARBA" id="ARBA00022989"/>
    </source>
</evidence>
<dbReference type="PANTHER" id="PTHR48022">
    <property type="entry name" value="PLASTIDIC GLUCOSE TRANSPORTER 4"/>
    <property type="match status" value="1"/>
</dbReference>
<dbReference type="SUPFAM" id="SSF103473">
    <property type="entry name" value="MFS general substrate transporter"/>
    <property type="match status" value="1"/>
</dbReference>
<dbReference type="InterPro" id="IPR036259">
    <property type="entry name" value="MFS_trans_sf"/>
</dbReference>
<sequence length="519" mass="57726">MCLRLLSSASSQNMESKNKDKILYGLIPCSIQIMICCAFGFTLFGYDQVLYSGIIINEYFLSAFNHPSTDLLGQISATFDLGSLLGCILTCFIGERLGRRKTIITGCCINVVGGILQATPHTVAQLIVGRLVAGLGNGLITSTLPVWQAETCGALFRGQMLVAQLGIVGLGAVLCSWLNFGMRFVQSSFSWRFPIALQCLFAVLCAAMCLYLPESPRWLISRRCVEEGEYVISLLLRKPVECDEVQDMKNDVVCNVEHESEVAGQTGWRDLFRRDETQNLRRIILGALSQFFQQMGGINVVNYYMGYIVQNYAGFSQSQSLILQAGNLMNQTFFTFVAVSFIERAGRKKSLFWGYIAMGIAFTMETIGLGIGTKQSRLVAVAFMFVYITAFGLSNNAIPWLYPAEINSQQYRFMGAAISTGTNWLFNYVVVVITPTAIANIGWRYYIIYAVVNFVAAVVVHFFFVETAGKSLEQIDAWFMDDYRNRKGLEPAEAHYGLSMHINQGKDKTSTSIHSIVSV</sequence>
<dbReference type="InterPro" id="IPR020846">
    <property type="entry name" value="MFS_dom"/>
</dbReference>
<proteinExistence type="inferred from homology"/>
<keyword evidence="3 7" id="KW-0813">Transport</keyword>
<comment type="subcellular location">
    <subcellularLocation>
        <location evidence="1">Membrane</location>
        <topology evidence="1">Multi-pass membrane protein</topology>
    </subcellularLocation>
</comment>
<reference evidence="10" key="2">
    <citation type="submission" date="2014-06" db="EMBL/GenBank/DDBJ databases">
        <title>The complete genome of Blastobotrys (Arxula) adeninivorans LS3 - a yeast of biotechnological interest.</title>
        <authorList>
            <person name="Kunze G."/>
            <person name="Gaillardin C."/>
            <person name="Czernicka M."/>
            <person name="Durrens P."/>
            <person name="Martin T."/>
            <person name="Boer E."/>
            <person name="Gabaldon T."/>
            <person name="Cruz J."/>
            <person name="Talla E."/>
            <person name="Marck C."/>
            <person name="Goffeau A."/>
            <person name="Barbe V."/>
            <person name="Baret P."/>
            <person name="Baronian K."/>
            <person name="Beier S."/>
            <person name="Bleykasten C."/>
            <person name="Bode R."/>
            <person name="Casaregola S."/>
            <person name="Despons L."/>
            <person name="Fairhead C."/>
            <person name="Giersberg M."/>
            <person name="Gierski P."/>
            <person name="Hahnel U."/>
            <person name="Hartmann A."/>
            <person name="Jankowska D."/>
            <person name="Jubin C."/>
            <person name="Jung P."/>
            <person name="Lafontaine I."/>
            <person name="Leh-Louis V."/>
            <person name="Lemaire M."/>
            <person name="Marcet-Houben M."/>
            <person name="Mascher M."/>
            <person name="Morel G."/>
            <person name="Richard G.-F."/>
            <person name="Riechen J."/>
            <person name="Sacerdot C."/>
            <person name="Sarkar A."/>
            <person name="Savel G."/>
            <person name="Schacherer J."/>
            <person name="Sherman D."/>
            <person name="Straub M.-L."/>
            <person name="Stein N."/>
            <person name="Thierry A."/>
            <person name="Trautwein-Schult A."/>
            <person name="Westhof E."/>
            <person name="Worch S."/>
            <person name="Dujon B."/>
            <person name="Souciet J.-L."/>
            <person name="Wincker P."/>
            <person name="Scholz U."/>
            <person name="Neuveglise N."/>
        </authorList>
    </citation>
    <scope>NUCLEOTIDE SEQUENCE</scope>
    <source>
        <strain evidence="10">LS3</strain>
    </source>
</reference>
<evidence type="ECO:0000256" key="6">
    <source>
        <dbReference type="ARBA" id="ARBA00023136"/>
    </source>
</evidence>
<evidence type="ECO:0000256" key="4">
    <source>
        <dbReference type="ARBA" id="ARBA00022692"/>
    </source>
</evidence>
<dbReference type="PANTHER" id="PTHR48022:SF28">
    <property type="entry name" value="MAJOR FACILITATOR SUPERFAMILY (MFS) PROFILE DOMAIN-CONTAINING PROTEIN-RELATED"/>
    <property type="match status" value="1"/>
</dbReference>
<evidence type="ECO:0000256" key="7">
    <source>
        <dbReference type="RuleBase" id="RU003346"/>
    </source>
</evidence>
<keyword evidence="5 8" id="KW-1133">Transmembrane helix</keyword>
<dbReference type="Pfam" id="PF00083">
    <property type="entry name" value="Sugar_tr"/>
    <property type="match status" value="1"/>
</dbReference>
<gene>
    <name evidence="10" type="ORF">GNLVRS02_ARAD1D29634g</name>
</gene>
<feature type="transmembrane region" description="Helical" evidence="8">
    <location>
        <begin position="321"/>
        <end position="339"/>
    </location>
</feature>
<dbReference type="PROSITE" id="PS50850">
    <property type="entry name" value="MFS"/>
    <property type="match status" value="1"/>
</dbReference>
<evidence type="ECO:0000313" key="10">
    <source>
        <dbReference type="EMBL" id="CDP38211.1"/>
    </source>
</evidence>
<feature type="transmembrane region" description="Helical" evidence="8">
    <location>
        <begin position="161"/>
        <end position="180"/>
    </location>
</feature>
<feature type="transmembrane region" description="Helical" evidence="8">
    <location>
        <begin position="351"/>
        <end position="372"/>
    </location>
</feature>